<dbReference type="InterPro" id="IPR000835">
    <property type="entry name" value="HTH_MarR-typ"/>
</dbReference>
<dbReference type="Pfam" id="PF12802">
    <property type="entry name" value="MarR_2"/>
    <property type="match status" value="1"/>
</dbReference>
<dbReference type="SMART" id="SM00347">
    <property type="entry name" value="HTH_MARR"/>
    <property type="match status" value="1"/>
</dbReference>
<dbReference type="PROSITE" id="PS50995">
    <property type="entry name" value="HTH_MARR_2"/>
    <property type="match status" value="1"/>
</dbReference>
<dbReference type="Proteomes" id="UP000054078">
    <property type="component" value="Unassembled WGS sequence"/>
</dbReference>
<evidence type="ECO:0000313" key="6">
    <source>
        <dbReference type="Proteomes" id="UP000054078"/>
    </source>
</evidence>
<dbReference type="InterPro" id="IPR036388">
    <property type="entry name" value="WH-like_DNA-bd_sf"/>
</dbReference>
<keyword evidence="2" id="KW-0238">DNA-binding</keyword>
<dbReference type="EMBL" id="LOJF01000001">
    <property type="protein sequence ID" value="KUH59375.1"/>
    <property type="molecule type" value="Genomic_DNA"/>
</dbReference>
<sequence length="143" mass="15871">MADDFHLIRKIARISSITNNMCIVRLHKLELTPAQSEAVLFVHEHPEESISSLKNCLGISHQAAQALVSRMKRKGIIQTEISPIDSRQVTMRLTQLGNQTYTAILKDGADALSAITVGMTEEEKAALETLLDRLLSNLDSARY</sequence>
<evidence type="ECO:0000256" key="2">
    <source>
        <dbReference type="ARBA" id="ARBA00023125"/>
    </source>
</evidence>
<accession>A0A100YX87</accession>
<dbReference type="SUPFAM" id="SSF46785">
    <property type="entry name" value="Winged helix' DNA-binding domain"/>
    <property type="match status" value="1"/>
</dbReference>
<dbReference type="PANTHER" id="PTHR42756:SF1">
    <property type="entry name" value="TRANSCRIPTIONAL REPRESSOR OF EMRAB OPERON"/>
    <property type="match status" value="1"/>
</dbReference>
<name>A0A100YX87_TRASO</name>
<dbReference type="OrthoDB" id="7842410at2"/>
<dbReference type="Gene3D" id="1.10.10.10">
    <property type="entry name" value="Winged helix-like DNA-binding domain superfamily/Winged helix DNA-binding domain"/>
    <property type="match status" value="1"/>
</dbReference>
<dbReference type="GO" id="GO:0003700">
    <property type="term" value="F:DNA-binding transcription factor activity"/>
    <property type="evidence" value="ECO:0007669"/>
    <property type="project" value="InterPro"/>
</dbReference>
<dbReference type="GO" id="GO:0003677">
    <property type="term" value="F:DNA binding"/>
    <property type="evidence" value="ECO:0007669"/>
    <property type="project" value="UniProtKB-KW"/>
</dbReference>
<reference evidence="5 6" key="1">
    <citation type="submission" date="2015-12" db="EMBL/GenBank/DDBJ databases">
        <title>Draft Genome Sequence of Olsenella scatoligenes SK9K4T; a Producer of 3-Methylindole- (skatole) and 4-Methylphenol- (p-cresol) Isolated from Pig Feces.</title>
        <authorList>
            <person name="Li X."/>
            <person name="Borg B."/>
            <person name="Canibe N."/>
        </authorList>
    </citation>
    <scope>NUCLEOTIDE SEQUENCE [LARGE SCALE GENOMIC DNA]</scope>
    <source>
        <strain evidence="5 6">SK9K4</strain>
    </source>
</reference>
<feature type="domain" description="HTH marR-type" evidence="4">
    <location>
        <begin position="4"/>
        <end position="136"/>
    </location>
</feature>
<proteinExistence type="predicted"/>
<dbReference type="AlphaFoldDB" id="A0A100YX87"/>
<dbReference type="RefSeq" id="WP_059053610.1">
    <property type="nucleotide sequence ID" value="NZ_LOJF01000001.1"/>
</dbReference>
<evidence type="ECO:0000256" key="1">
    <source>
        <dbReference type="ARBA" id="ARBA00023015"/>
    </source>
</evidence>
<evidence type="ECO:0000256" key="3">
    <source>
        <dbReference type="ARBA" id="ARBA00023163"/>
    </source>
</evidence>
<dbReference type="STRING" id="1299998.AUL39_03395"/>
<protein>
    <recommendedName>
        <fullName evidence="4">HTH marR-type domain-containing protein</fullName>
    </recommendedName>
</protein>
<comment type="caution">
    <text evidence="5">The sequence shown here is derived from an EMBL/GenBank/DDBJ whole genome shotgun (WGS) entry which is preliminary data.</text>
</comment>
<evidence type="ECO:0000259" key="4">
    <source>
        <dbReference type="PROSITE" id="PS50995"/>
    </source>
</evidence>
<evidence type="ECO:0000313" key="5">
    <source>
        <dbReference type="EMBL" id="KUH59375.1"/>
    </source>
</evidence>
<dbReference type="InterPro" id="IPR036390">
    <property type="entry name" value="WH_DNA-bd_sf"/>
</dbReference>
<gene>
    <name evidence="5" type="ORF">AUL39_03395</name>
</gene>
<keyword evidence="1" id="KW-0805">Transcription regulation</keyword>
<organism evidence="5 6">
    <name type="scientific">Tractidigestivibacter scatoligenes</name>
    <name type="common">Olsenella scatoligenes</name>
    <dbReference type="NCBI Taxonomy" id="1299998"/>
    <lineage>
        <taxon>Bacteria</taxon>
        <taxon>Bacillati</taxon>
        <taxon>Actinomycetota</taxon>
        <taxon>Coriobacteriia</taxon>
        <taxon>Coriobacteriales</taxon>
        <taxon>Atopobiaceae</taxon>
        <taxon>Tractidigestivibacter</taxon>
    </lineage>
</organism>
<dbReference type="PANTHER" id="PTHR42756">
    <property type="entry name" value="TRANSCRIPTIONAL REGULATOR, MARR"/>
    <property type="match status" value="1"/>
</dbReference>
<keyword evidence="3" id="KW-0804">Transcription</keyword>
<keyword evidence="6" id="KW-1185">Reference proteome</keyword>